<dbReference type="InterPro" id="IPR000683">
    <property type="entry name" value="Gfo/Idh/MocA-like_OxRdtase_N"/>
</dbReference>
<dbReference type="OrthoDB" id="446809at2759"/>
<dbReference type="EMBL" id="KI669462">
    <property type="protein sequence ID" value="OCF58247.1"/>
    <property type="molecule type" value="Genomic_DNA"/>
</dbReference>
<accession>A0A1B9IRU1</accession>
<feature type="domain" description="GFO/IDH/MocA-like oxidoreductase" evidence="4">
    <location>
        <begin position="139"/>
        <end position="266"/>
    </location>
</feature>
<evidence type="ECO:0000259" key="3">
    <source>
        <dbReference type="Pfam" id="PF01408"/>
    </source>
</evidence>
<dbReference type="PANTHER" id="PTHR42840">
    <property type="entry name" value="NAD(P)-BINDING ROSSMANN-FOLD SUPERFAMILY PROTEIN-RELATED"/>
    <property type="match status" value="1"/>
</dbReference>
<feature type="domain" description="Gfo/Idh/MocA-like oxidoreductase N-terminal" evidence="3">
    <location>
        <begin position="7"/>
        <end position="130"/>
    </location>
</feature>
<dbReference type="STRING" id="1331196.A0A1B9IRU1"/>
<evidence type="ECO:0000256" key="1">
    <source>
        <dbReference type="ARBA" id="ARBA00010928"/>
    </source>
</evidence>
<protein>
    <submittedName>
        <fullName evidence="5">Myo-inositol 2-dehydrogenase</fullName>
    </submittedName>
</protein>
<sequence length="356" mass="39727">MSLQRKLRYAVLGIGRMGSRHAQNIAYRTPRAELVSICDPRPTSLTWAEKHLPSDIRVYQDSKTLFNEGGDEIDAVLIASETGSHASLAIEAMRAGKHVLLEKPISIDLETSRTVVEETKKFPDLKVMVGFSRRFDESYRSVKEMIDQGKLGEPHLIKSATNDQHDPSGFFVSYASASGGIFIDCGIHDIDLARWYLSPQGIKQVKRVFALGHNIQHPELAKYDDVDNGVGVVEFENGKILVVHVNRTMNHGHDCFTEVFGKEGKVVVNGNPQLNRVEIRDTHGVRTESTPTYYERFREAFVNEVNEFTDVVLDNKPLPVSCEDALEATKIATALTHSFKSGQPVYFSSDGQPILV</sequence>
<dbReference type="SUPFAM" id="SSF55347">
    <property type="entry name" value="Glyceraldehyde-3-phosphate dehydrogenase-like, C-terminal domain"/>
    <property type="match status" value="1"/>
</dbReference>
<dbReference type="Pfam" id="PF22725">
    <property type="entry name" value="GFO_IDH_MocA_C3"/>
    <property type="match status" value="1"/>
</dbReference>
<dbReference type="Proteomes" id="UP000092583">
    <property type="component" value="Unassembled WGS sequence"/>
</dbReference>
<evidence type="ECO:0000313" key="6">
    <source>
        <dbReference type="Proteomes" id="UP000092583"/>
    </source>
</evidence>
<dbReference type="GO" id="GO:0016491">
    <property type="term" value="F:oxidoreductase activity"/>
    <property type="evidence" value="ECO:0007669"/>
    <property type="project" value="UniProtKB-KW"/>
</dbReference>
<reference evidence="6" key="2">
    <citation type="submission" date="2013-12" db="EMBL/GenBank/DDBJ databases">
        <title>Evolution of pathogenesis and genome organization in the Tremellales.</title>
        <authorList>
            <person name="Cuomo C."/>
            <person name="Litvintseva A."/>
            <person name="Heitman J."/>
            <person name="Chen Y."/>
            <person name="Sun S."/>
            <person name="Springer D."/>
            <person name="Dromer F."/>
            <person name="Young S."/>
            <person name="Zeng Q."/>
            <person name="Chapman S."/>
            <person name="Gujja S."/>
            <person name="Saif S."/>
            <person name="Birren B."/>
        </authorList>
    </citation>
    <scope>NUCLEOTIDE SEQUENCE [LARGE SCALE GENOMIC DNA]</scope>
    <source>
        <strain evidence="6">CBS 10435</strain>
    </source>
</reference>
<organism evidence="5 6">
    <name type="scientific">Kwoniella mangroviensis CBS 10435</name>
    <dbReference type="NCBI Taxonomy" id="1331196"/>
    <lineage>
        <taxon>Eukaryota</taxon>
        <taxon>Fungi</taxon>
        <taxon>Dikarya</taxon>
        <taxon>Basidiomycota</taxon>
        <taxon>Agaricomycotina</taxon>
        <taxon>Tremellomycetes</taxon>
        <taxon>Tremellales</taxon>
        <taxon>Cryptococcaceae</taxon>
        <taxon>Kwoniella</taxon>
    </lineage>
</organism>
<dbReference type="Gene3D" id="3.40.50.720">
    <property type="entry name" value="NAD(P)-binding Rossmann-like Domain"/>
    <property type="match status" value="1"/>
</dbReference>
<dbReference type="PANTHER" id="PTHR42840:SF3">
    <property type="entry name" value="BINDING ROSSMANN FOLD OXIDOREDUCTASE, PUTATIVE (AFU_ORTHOLOGUE AFUA_2G10240)-RELATED"/>
    <property type="match status" value="1"/>
</dbReference>
<proteinExistence type="inferred from homology"/>
<dbReference type="FunFam" id="3.30.360.10:FF:000017">
    <property type="entry name" value="Oxidoreductase family NAD-binding Rossmann fold"/>
    <property type="match status" value="1"/>
</dbReference>
<dbReference type="GO" id="GO:0000166">
    <property type="term" value="F:nucleotide binding"/>
    <property type="evidence" value="ECO:0007669"/>
    <property type="project" value="InterPro"/>
</dbReference>
<dbReference type="AlphaFoldDB" id="A0A1B9IRU1"/>
<keyword evidence="2" id="KW-0560">Oxidoreductase</keyword>
<dbReference type="GO" id="GO:0006740">
    <property type="term" value="P:NADPH regeneration"/>
    <property type="evidence" value="ECO:0007669"/>
    <property type="project" value="TreeGrafter"/>
</dbReference>
<dbReference type="InterPro" id="IPR036291">
    <property type="entry name" value="NAD(P)-bd_dom_sf"/>
</dbReference>
<dbReference type="SUPFAM" id="SSF51735">
    <property type="entry name" value="NAD(P)-binding Rossmann-fold domains"/>
    <property type="match status" value="1"/>
</dbReference>
<dbReference type="GO" id="GO:0005737">
    <property type="term" value="C:cytoplasm"/>
    <property type="evidence" value="ECO:0007669"/>
    <property type="project" value="TreeGrafter"/>
</dbReference>
<evidence type="ECO:0000256" key="2">
    <source>
        <dbReference type="ARBA" id="ARBA00023002"/>
    </source>
</evidence>
<evidence type="ECO:0000259" key="4">
    <source>
        <dbReference type="Pfam" id="PF22725"/>
    </source>
</evidence>
<comment type="similarity">
    <text evidence="1">Belongs to the Gfo/Idh/MocA family.</text>
</comment>
<dbReference type="Pfam" id="PF01408">
    <property type="entry name" value="GFO_IDH_MocA"/>
    <property type="match status" value="1"/>
</dbReference>
<evidence type="ECO:0000313" key="5">
    <source>
        <dbReference type="EMBL" id="OCF58247.1"/>
    </source>
</evidence>
<reference evidence="5 6" key="1">
    <citation type="submission" date="2013-07" db="EMBL/GenBank/DDBJ databases">
        <title>The Genome Sequence of Kwoniella mangroviensis CBS10435.</title>
        <authorList>
            <consortium name="The Broad Institute Genome Sequencing Platform"/>
            <person name="Cuomo C."/>
            <person name="Litvintseva A."/>
            <person name="Chen Y."/>
            <person name="Heitman J."/>
            <person name="Sun S."/>
            <person name="Springer D."/>
            <person name="Dromer F."/>
            <person name="Young S.K."/>
            <person name="Zeng Q."/>
            <person name="Gargeya S."/>
            <person name="Fitzgerald M."/>
            <person name="Abouelleil A."/>
            <person name="Alvarado L."/>
            <person name="Berlin A.M."/>
            <person name="Chapman S.B."/>
            <person name="Dewar J."/>
            <person name="Goldberg J."/>
            <person name="Griggs A."/>
            <person name="Gujja S."/>
            <person name="Hansen M."/>
            <person name="Howarth C."/>
            <person name="Imamovic A."/>
            <person name="Larimer J."/>
            <person name="McCowan C."/>
            <person name="Murphy C."/>
            <person name="Pearson M."/>
            <person name="Priest M."/>
            <person name="Roberts A."/>
            <person name="Saif S."/>
            <person name="Shea T."/>
            <person name="Sykes S."/>
            <person name="Wortman J."/>
            <person name="Nusbaum C."/>
            <person name="Birren B."/>
        </authorList>
    </citation>
    <scope>NUCLEOTIDE SEQUENCE [LARGE SCALE GENOMIC DNA]</scope>
    <source>
        <strain evidence="5 6">CBS 10435</strain>
    </source>
</reference>
<dbReference type="InterPro" id="IPR055170">
    <property type="entry name" value="GFO_IDH_MocA-like_dom"/>
</dbReference>
<keyword evidence="6" id="KW-1185">Reference proteome</keyword>
<name>A0A1B9IRU1_9TREE</name>
<dbReference type="Gene3D" id="3.30.360.10">
    <property type="entry name" value="Dihydrodipicolinate Reductase, domain 2"/>
    <property type="match status" value="1"/>
</dbReference>
<gene>
    <name evidence="5" type="ORF">L486_04277</name>
</gene>